<protein>
    <submittedName>
        <fullName evidence="1">Transcriptional regulator, AlpA family</fullName>
    </submittedName>
</protein>
<evidence type="ECO:0000313" key="1">
    <source>
        <dbReference type="EMBL" id="SMG28268.1"/>
    </source>
</evidence>
<organism evidence="1 2">
    <name type="scientific">Paraburkholderia susongensis</name>
    <dbReference type="NCBI Taxonomy" id="1515439"/>
    <lineage>
        <taxon>Bacteria</taxon>
        <taxon>Pseudomonadati</taxon>
        <taxon>Pseudomonadota</taxon>
        <taxon>Betaproteobacteria</taxon>
        <taxon>Burkholderiales</taxon>
        <taxon>Burkholderiaceae</taxon>
        <taxon>Paraburkholderia</taxon>
    </lineage>
</organism>
<dbReference type="OrthoDB" id="9182156at2"/>
<sequence length="69" mass="7446">MGNRVLRIDQVLAVVPLKKSTVYKAMKAGTFPRPIRLGLKAVGWLEADIQDWINGRIAASLGQEKGGAA</sequence>
<dbReference type="Pfam" id="PF05930">
    <property type="entry name" value="Phage_AlpA"/>
    <property type="match status" value="1"/>
</dbReference>
<keyword evidence="2" id="KW-1185">Reference proteome</keyword>
<dbReference type="InterPro" id="IPR010260">
    <property type="entry name" value="AlpA"/>
</dbReference>
<dbReference type="EMBL" id="FXAT01000002">
    <property type="protein sequence ID" value="SMG28268.1"/>
    <property type="molecule type" value="Genomic_DNA"/>
</dbReference>
<reference evidence="2" key="1">
    <citation type="submission" date="2017-04" db="EMBL/GenBank/DDBJ databases">
        <authorList>
            <person name="Varghese N."/>
            <person name="Submissions S."/>
        </authorList>
    </citation>
    <scope>NUCLEOTIDE SEQUENCE [LARGE SCALE GENOMIC DNA]</scope>
    <source>
        <strain evidence="2">LMG 29540</strain>
    </source>
</reference>
<gene>
    <name evidence="1" type="ORF">SAMN06265784_102742</name>
</gene>
<dbReference type="PANTHER" id="PTHR36154:SF1">
    <property type="entry name" value="DNA-BINDING TRANSCRIPTIONAL ACTIVATOR ALPA"/>
    <property type="match status" value="1"/>
</dbReference>
<dbReference type="Gene3D" id="1.10.238.160">
    <property type="match status" value="1"/>
</dbReference>
<dbReference type="AlphaFoldDB" id="A0A1X7JLM3"/>
<dbReference type="RefSeq" id="WP_085481903.1">
    <property type="nucleotide sequence ID" value="NZ_FXAT01000002.1"/>
</dbReference>
<proteinExistence type="predicted"/>
<dbReference type="Proteomes" id="UP000193228">
    <property type="component" value="Unassembled WGS sequence"/>
</dbReference>
<name>A0A1X7JLM3_9BURK</name>
<dbReference type="PANTHER" id="PTHR36154">
    <property type="entry name" value="DNA-BINDING TRANSCRIPTIONAL ACTIVATOR ALPA"/>
    <property type="match status" value="1"/>
</dbReference>
<dbReference type="InterPro" id="IPR052931">
    <property type="entry name" value="Prophage_regulatory_activator"/>
</dbReference>
<dbReference type="STRING" id="1515439.SAMN06265784_102742"/>
<accession>A0A1X7JLM3</accession>
<evidence type="ECO:0000313" key="2">
    <source>
        <dbReference type="Proteomes" id="UP000193228"/>
    </source>
</evidence>